<comment type="function">
    <text evidence="14">Beta-glucosidases are one of a number of cellulolytic enzymes involved in the degradation of cellulosic biomass. Catalyzes the last step releasing glucose from the inhibitory cellobiose.</text>
</comment>
<protein>
    <recommendedName>
        <fullName evidence="15">Probable beta-glucosidase L</fullName>
        <ecNumber evidence="5">3.2.1.21</ecNumber>
    </recommendedName>
    <alternativeName>
        <fullName evidence="16">Beta-D-glucoside glucohydrolase L</fullName>
    </alternativeName>
    <alternativeName>
        <fullName evidence="17">Cellobiase L</fullName>
    </alternativeName>
    <alternativeName>
        <fullName evidence="18">Gentiobiase L</fullName>
    </alternativeName>
</protein>
<dbReference type="InterPro" id="IPR036881">
    <property type="entry name" value="Glyco_hydro_3_C_sf"/>
</dbReference>
<dbReference type="GO" id="GO:0008422">
    <property type="term" value="F:beta-glucosidase activity"/>
    <property type="evidence" value="ECO:0007669"/>
    <property type="project" value="UniProtKB-EC"/>
</dbReference>
<sequence>MPVPSDQQEIPKQPSTTDGTMRNLLLSVLAFSVVADAYGSGSAGWDAAYSKAQAALLKLNQTEKVGIATGVGWEGGPCVGNTYAASSIDYPSLCLQDSPLGIRFANPVTAFPAGINAGATWDRSLLYARGAAIGKEAKGLGVHVQLGPVAGPLGKNPDGGRDWEGFSVDPYLSGVAMEETIQGMQDSGVQACAKHWLGNEQEHRRETVSSNIGDRATHELYVWPFMNAVKANVASVMCSYNKLNETWACENDSLLNDLMKKELGFPGYIMTDWNAQHTGVNSALAGLDMTMPGSDFNTPPGSIFWGPNLLQAVTNNSVPQSRLDDMATRILAAWYLLDQDQGYPEVSFGSWNGGRASVDVTGDHATVARTVARDSIVLLKNKERALPLQQPKSLAIIGQDAIVNPSGPNACSDRGCNNGTLAMGWGSGTSEFPYLVGPLDAIRVQARKDGTELFQSTTDSTTAAASAAAAAETAVVFINADSGEGYITVEGNVGDRNDLDPWHNGNNLVKSVAAVNKNVIVVIHSVGPIILETVLAQPSVKAVVWAGLPGQESGNALVDVIYGSTSPSGKLPYTIAKQSSDYGAGWTTELDDNFVEDLFVDYRHFDKNDIAPRYEFGYGLSYTTFNYVGLVVSISGKAGASSGRIVPGGAEDLFESVGTISVTVQNIGEVAGAEVAQLYLGLPDSVPSTPPKQLRGFQKLNLQPGEPGTATFELTRRDLSYWDVPIQKWVVPSGIFTVYVGSSSRDIRENGQFIVNQ</sequence>
<evidence type="ECO:0000256" key="18">
    <source>
        <dbReference type="ARBA" id="ARBA00041804"/>
    </source>
</evidence>
<keyword evidence="11" id="KW-0119">Carbohydrate metabolism</keyword>
<keyword evidence="13" id="KW-0624">Polysaccharide degradation</keyword>
<dbReference type="KEGG" id="pdp:PDIP_02560"/>
<dbReference type="GeneID" id="26228579"/>
<dbReference type="InterPro" id="IPR050288">
    <property type="entry name" value="Cellulose_deg_GH3"/>
</dbReference>
<keyword evidence="9" id="KW-0136">Cellulose degradation</keyword>
<evidence type="ECO:0000256" key="13">
    <source>
        <dbReference type="ARBA" id="ARBA00023326"/>
    </source>
</evidence>
<accession>A0A7T7BPU2</accession>
<dbReference type="AlphaFoldDB" id="A0A7T7BPU2"/>
<evidence type="ECO:0000256" key="2">
    <source>
        <dbReference type="ARBA" id="ARBA00004613"/>
    </source>
</evidence>
<feature type="domain" description="Fibronectin type III-like" evidence="19">
    <location>
        <begin position="674"/>
        <end position="744"/>
    </location>
</feature>
<evidence type="ECO:0000256" key="1">
    <source>
        <dbReference type="ARBA" id="ARBA00000448"/>
    </source>
</evidence>
<evidence type="ECO:0000256" key="9">
    <source>
        <dbReference type="ARBA" id="ARBA00023001"/>
    </source>
</evidence>
<dbReference type="SUPFAM" id="SSF52279">
    <property type="entry name" value="Beta-D-glucan exohydrolase, C-terminal domain"/>
    <property type="match status" value="1"/>
</dbReference>
<dbReference type="InterPro" id="IPR036962">
    <property type="entry name" value="Glyco_hydro_3_N_sf"/>
</dbReference>
<dbReference type="InterPro" id="IPR026891">
    <property type="entry name" value="Fn3-like"/>
</dbReference>
<dbReference type="Gene3D" id="3.40.50.1700">
    <property type="entry name" value="Glycoside hydrolase family 3 C-terminal domain"/>
    <property type="match status" value="1"/>
</dbReference>
<dbReference type="InterPro" id="IPR017853">
    <property type="entry name" value="GH"/>
</dbReference>
<dbReference type="PANTHER" id="PTHR42715:SF28">
    <property type="entry name" value="BETA-GLUCOSIDASE L-RELATED"/>
    <property type="match status" value="1"/>
</dbReference>
<dbReference type="FunFam" id="3.40.50.1700:FF:000003">
    <property type="entry name" value="Probable beta-glucosidase"/>
    <property type="match status" value="1"/>
</dbReference>
<dbReference type="Gene3D" id="2.60.40.10">
    <property type="entry name" value="Immunoglobulins"/>
    <property type="match status" value="1"/>
</dbReference>
<dbReference type="Gene3D" id="3.20.20.300">
    <property type="entry name" value="Glycoside hydrolase, family 3, N-terminal domain"/>
    <property type="match status" value="1"/>
</dbReference>
<evidence type="ECO:0000256" key="14">
    <source>
        <dbReference type="ARBA" id="ARBA00024983"/>
    </source>
</evidence>
<dbReference type="InterPro" id="IPR001764">
    <property type="entry name" value="Glyco_hydro_3_N"/>
</dbReference>
<evidence type="ECO:0000313" key="21">
    <source>
        <dbReference type="Proteomes" id="UP000595662"/>
    </source>
</evidence>
<dbReference type="FunFam" id="3.20.20.300:FF:000002">
    <property type="entry name" value="Probable beta-glucosidase"/>
    <property type="match status" value="1"/>
</dbReference>
<evidence type="ECO:0000256" key="11">
    <source>
        <dbReference type="ARBA" id="ARBA00023277"/>
    </source>
</evidence>
<dbReference type="FunFam" id="2.60.40.10:FF:000757">
    <property type="entry name" value="Beta-glucosidase G"/>
    <property type="match status" value="1"/>
</dbReference>
<dbReference type="Pfam" id="PF14310">
    <property type="entry name" value="Fn3-like"/>
    <property type="match status" value="1"/>
</dbReference>
<evidence type="ECO:0000256" key="8">
    <source>
        <dbReference type="ARBA" id="ARBA00022801"/>
    </source>
</evidence>
<dbReference type="Proteomes" id="UP000595662">
    <property type="component" value="Chromosome 6"/>
</dbReference>
<dbReference type="SUPFAM" id="SSF51445">
    <property type="entry name" value="(Trans)glycosidases"/>
    <property type="match status" value="1"/>
</dbReference>
<evidence type="ECO:0000256" key="7">
    <source>
        <dbReference type="ARBA" id="ARBA00022729"/>
    </source>
</evidence>
<dbReference type="RefSeq" id="XP_014539005.2">
    <property type="nucleotide sequence ID" value="XM_014683519.2"/>
</dbReference>
<name>A0A7T7BPU2_PENDI</name>
<dbReference type="GO" id="GO:0030245">
    <property type="term" value="P:cellulose catabolic process"/>
    <property type="evidence" value="ECO:0007669"/>
    <property type="project" value="UniProtKB-KW"/>
</dbReference>
<evidence type="ECO:0000256" key="6">
    <source>
        <dbReference type="ARBA" id="ARBA00022525"/>
    </source>
</evidence>
<evidence type="ECO:0000256" key="4">
    <source>
        <dbReference type="ARBA" id="ARBA00005336"/>
    </source>
</evidence>
<dbReference type="PANTHER" id="PTHR42715">
    <property type="entry name" value="BETA-GLUCOSIDASE"/>
    <property type="match status" value="1"/>
</dbReference>
<dbReference type="SMART" id="SM01217">
    <property type="entry name" value="Fn3_like"/>
    <property type="match status" value="1"/>
</dbReference>
<comment type="catalytic activity">
    <reaction evidence="1">
        <text>Hydrolysis of terminal, non-reducing beta-D-glucosyl residues with release of beta-D-glucose.</text>
        <dbReference type="EC" id="3.2.1.21"/>
    </reaction>
</comment>
<evidence type="ECO:0000259" key="19">
    <source>
        <dbReference type="SMART" id="SM01217"/>
    </source>
</evidence>
<dbReference type="InterPro" id="IPR013783">
    <property type="entry name" value="Ig-like_fold"/>
</dbReference>
<dbReference type="EC" id="3.2.1.21" evidence="5"/>
<keyword evidence="8" id="KW-0378">Hydrolase</keyword>
<keyword evidence="6" id="KW-0964">Secreted</keyword>
<dbReference type="Pfam" id="PF01915">
    <property type="entry name" value="Glyco_hydro_3_C"/>
    <property type="match status" value="1"/>
</dbReference>
<comment type="similarity">
    <text evidence="4">Belongs to the glycosyl hydrolase 3 family.</text>
</comment>
<evidence type="ECO:0000256" key="5">
    <source>
        <dbReference type="ARBA" id="ARBA00012744"/>
    </source>
</evidence>
<reference evidence="20 21" key="1">
    <citation type="submission" date="2020-08" db="EMBL/GenBank/DDBJ databases">
        <title>The completed genome sequence of the pathogenic ascomycete fungus Penicillium digitatum.</title>
        <authorList>
            <person name="Wang M."/>
        </authorList>
    </citation>
    <scope>NUCLEOTIDE SEQUENCE [LARGE SCALE GENOMIC DNA]</scope>
    <source>
        <strain evidence="20 21">PdW03</strain>
    </source>
</reference>
<keyword evidence="7" id="KW-0732">Signal</keyword>
<dbReference type="InterPro" id="IPR002772">
    <property type="entry name" value="Glyco_hydro_3_C"/>
</dbReference>
<evidence type="ECO:0000256" key="17">
    <source>
        <dbReference type="ARBA" id="ARBA00041588"/>
    </source>
</evidence>
<dbReference type="GO" id="GO:0005576">
    <property type="term" value="C:extracellular region"/>
    <property type="evidence" value="ECO:0007669"/>
    <property type="project" value="UniProtKB-SubCell"/>
</dbReference>
<evidence type="ECO:0000256" key="3">
    <source>
        <dbReference type="ARBA" id="ARBA00004987"/>
    </source>
</evidence>
<comment type="pathway">
    <text evidence="3">Glycan metabolism; cellulose degradation.</text>
</comment>
<keyword evidence="10" id="KW-0325">Glycoprotein</keyword>
<proteinExistence type="inferred from homology"/>
<keyword evidence="12" id="KW-0326">Glycosidase</keyword>
<dbReference type="PRINTS" id="PR00133">
    <property type="entry name" value="GLHYDRLASE3"/>
</dbReference>
<organism evidence="20 21">
    <name type="scientific">Penicillium digitatum</name>
    <name type="common">Green mold</name>
    <dbReference type="NCBI Taxonomy" id="36651"/>
    <lineage>
        <taxon>Eukaryota</taxon>
        <taxon>Fungi</taxon>
        <taxon>Dikarya</taxon>
        <taxon>Ascomycota</taxon>
        <taxon>Pezizomycotina</taxon>
        <taxon>Eurotiomycetes</taxon>
        <taxon>Eurotiomycetidae</taxon>
        <taxon>Eurotiales</taxon>
        <taxon>Aspergillaceae</taxon>
        <taxon>Penicillium</taxon>
    </lineage>
</organism>
<gene>
    <name evidence="20" type="ORF">Pdw03_5306</name>
</gene>
<evidence type="ECO:0000256" key="12">
    <source>
        <dbReference type="ARBA" id="ARBA00023295"/>
    </source>
</evidence>
<dbReference type="VEuPathDB" id="FungiDB:PDIP_02560"/>
<evidence type="ECO:0000256" key="16">
    <source>
        <dbReference type="ARBA" id="ARBA00041281"/>
    </source>
</evidence>
<dbReference type="EMBL" id="CP060779">
    <property type="protein sequence ID" value="QQK47671.1"/>
    <property type="molecule type" value="Genomic_DNA"/>
</dbReference>
<dbReference type="Pfam" id="PF00933">
    <property type="entry name" value="Glyco_hydro_3"/>
    <property type="match status" value="1"/>
</dbReference>
<evidence type="ECO:0000313" key="20">
    <source>
        <dbReference type="EMBL" id="QQK47671.1"/>
    </source>
</evidence>
<comment type="subcellular location">
    <subcellularLocation>
        <location evidence="2">Secreted</location>
    </subcellularLocation>
</comment>
<evidence type="ECO:0000256" key="15">
    <source>
        <dbReference type="ARBA" id="ARBA00039570"/>
    </source>
</evidence>
<evidence type="ECO:0000256" key="10">
    <source>
        <dbReference type="ARBA" id="ARBA00023180"/>
    </source>
</evidence>